<reference evidence="1 2" key="1">
    <citation type="submission" date="2020-08" db="EMBL/GenBank/DDBJ databases">
        <title>Genomic Encyclopedia of Type Strains, Phase IV (KMG-IV): sequencing the most valuable type-strain genomes for metagenomic binning, comparative biology and taxonomic classification.</title>
        <authorList>
            <person name="Goeker M."/>
        </authorList>
    </citation>
    <scope>NUCLEOTIDE SEQUENCE [LARGE SCALE GENOMIC DNA]</scope>
    <source>
        <strain evidence="1 2">DSM 12252</strain>
    </source>
</reference>
<dbReference type="NCBIfam" id="TIGR02574">
    <property type="entry name" value="stabl_TIGR02574"/>
    <property type="match status" value="1"/>
</dbReference>
<dbReference type="Pfam" id="PF09720">
    <property type="entry name" value="Unstab_antitox"/>
    <property type="match status" value="1"/>
</dbReference>
<comment type="caution">
    <text evidence="1">The sequence shown here is derived from an EMBL/GenBank/DDBJ whole genome shotgun (WGS) entry which is preliminary data.</text>
</comment>
<sequence>MTIALEQIRQMPVVQRIQLVEDIWDSMVAEDVDFPLSSAQLAELDERRAAMAADSSIGIPWAEAKARLLAGQ</sequence>
<organism evidence="1 2">
    <name type="scientific">Prosthecobacter vanneervenii</name>
    <dbReference type="NCBI Taxonomy" id="48466"/>
    <lineage>
        <taxon>Bacteria</taxon>
        <taxon>Pseudomonadati</taxon>
        <taxon>Verrucomicrobiota</taxon>
        <taxon>Verrucomicrobiia</taxon>
        <taxon>Verrucomicrobiales</taxon>
        <taxon>Verrucomicrobiaceae</taxon>
        <taxon>Prosthecobacter</taxon>
    </lineage>
</organism>
<gene>
    <name evidence="1" type="ORF">HNQ65_002172</name>
</gene>
<evidence type="ECO:0000313" key="2">
    <source>
        <dbReference type="Proteomes" id="UP000590740"/>
    </source>
</evidence>
<dbReference type="Proteomes" id="UP000590740">
    <property type="component" value="Unassembled WGS sequence"/>
</dbReference>
<name>A0A7W7YAN0_9BACT</name>
<dbReference type="AlphaFoldDB" id="A0A7W7YAN0"/>
<dbReference type="EMBL" id="JACHIG010000004">
    <property type="protein sequence ID" value="MBB5032590.1"/>
    <property type="molecule type" value="Genomic_DNA"/>
</dbReference>
<proteinExistence type="predicted"/>
<protein>
    <submittedName>
        <fullName evidence="1">Putative addiction module component (TIGR02574 family)</fullName>
    </submittedName>
</protein>
<evidence type="ECO:0000313" key="1">
    <source>
        <dbReference type="EMBL" id="MBB5032590.1"/>
    </source>
</evidence>
<keyword evidence="2" id="KW-1185">Reference proteome</keyword>
<dbReference type="InterPro" id="IPR013406">
    <property type="entry name" value="CHP02574_addiction_mod"/>
</dbReference>
<accession>A0A7W7YAN0</accession>
<dbReference type="RefSeq" id="WP_184339513.1">
    <property type="nucleotide sequence ID" value="NZ_JACHIG010000004.1"/>
</dbReference>